<proteinExistence type="predicted"/>
<evidence type="ECO:0000313" key="3">
    <source>
        <dbReference type="Proteomes" id="UP001428817"/>
    </source>
</evidence>
<accession>A0ABP9PLB4</accession>
<protein>
    <submittedName>
        <fullName evidence="2">Uncharacterized protein</fullName>
    </submittedName>
</protein>
<sequence length="89" mass="9760">MKIDIILTDVLLAGNVSIDDVDLPPARPHSLPNPEPDQHRPRSATHTAGRARKARHRAAVQAIFRTQPPPTPHADIDDGRGALTEQHWG</sequence>
<reference evidence="3" key="1">
    <citation type="journal article" date="2019" name="Int. J. Syst. Evol. Microbiol.">
        <title>The Global Catalogue of Microorganisms (GCM) 10K type strain sequencing project: providing services to taxonomists for standard genome sequencing and annotation.</title>
        <authorList>
            <consortium name="The Broad Institute Genomics Platform"/>
            <consortium name="The Broad Institute Genome Sequencing Center for Infectious Disease"/>
            <person name="Wu L."/>
            <person name="Ma J."/>
        </authorList>
    </citation>
    <scope>NUCLEOTIDE SEQUENCE [LARGE SCALE GENOMIC DNA]</scope>
    <source>
        <strain evidence="3">JCM 18303</strain>
    </source>
</reference>
<dbReference type="Proteomes" id="UP001428817">
    <property type="component" value="Unassembled WGS sequence"/>
</dbReference>
<name>A0ABP9PLB4_9PSEU</name>
<comment type="caution">
    <text evidence="2">The sequence shown here is derived from an EMBL/GenBank/DDBJ whole genome shotgun (WGS) entry which is preliminary data.</text>
</comment>
<keyword evidence="3" id="KW-1185">Reference proteome</keyword>
<evidence type="ECO:0000256" key="1">
    <source>
        <dbReference type="SAM" id="MobiDB-lite"/>
    </source>
</evidence>
<organism evidence="2 3">
    <name type="scientific">Pseudonocardia eucalypti</name>
    <dbReference type="NCBI Taxonomy" id="648755"/>
    <lineage>
        <taxon>Bacteria</taxon>
        <taxon>Bacillati</taxon>
        <taxon>Actinomycetota</taxon>
        <taxon>Actinomycetes</taxon>
        <taxon>Pseudonocardiales</taxon>
        <taxon>Pseudonocardiaceae</taxon>
        <taxon>Pseudonocardia</taxon>
    </lineage>
</organism>
<feature type="compositionally biased region" description="Basic residues" evidence="1">
    <location>
        <begin position="49"/>
        <end position="58"/>
    </location>
</feature>
<evidence type="ECO:0000313" key="2">
    <source>
        <dbReference type="EMBL" id="GAA5148538.1"/>
    </source>
</evidence>
<feature type="compositionally biased region" description="Pro residues" evidence="1">
    <location>
        <begin position="25"/>
        <end position="35"/>
    </location>
</feature>
<dbReference type="EMBL" id="BAABJP010000004">
    <property type="protein sequence ID" value="GAA5148538.1"/>
    <property type="molecule type" value="Genomic_DNA"/>
</dbReference>
<feature type="region of interest" description="Disordered" evidence="1">
    <location>
        <begin position="23"/>
        <end position="89"/>
    </location>
</feature>
<gene>
    <name evidence="2" type="ORF">GCM10023321_10960</name>
</gene>